<evidence type="ECO:0000313" key="1">
    <source>
        <dbReference type="EMBL" id="GLW95268.1"/>
    </source>
</evidence>
<sequence>MWGGGVRDVGWWTLGGAARSHTRVGVGTGVEGAVKGRGFGPRGHGLVLEKAVVQWAGGCRSSCEAGWRDWGLGDAEFGGGVGWWVSGCGVGTWVEL</sequence>
<organism evidence="1 2">
    <name type="scientific">Actinokineospora globicatena</name>
    <dbReference type="NCBI Taxonomy" id="103729"/>
    <lineage>
        <taxon>Bacteria</taxon>
        <taxon>Bacillati</taxon>
        <taxon>Actinomycetota</taxon>
        <taxon>Actinomycetes</taxon>
        <taxon>Pseudonocardiales</taxon>
        <taxon>Pseudonocardiaceae</taxon>
        <taxon>Actinokineospora</taxon>
    </lineage>
</organism>
<protein>
    <submittedName>
        <fullName evidence="1">Uncharacterized protein</fullName>
    </submittedName>
</protein>
<keyword evidence="2" id="KW-1185">Reference proteome</keyword>
<evidence type="ECO:0000313" key="2">
    <source>
        <dbReference type="Proteomes" id="UP001165042"/>
    </source>
</evidence>
<name>A0A9W6VDR3_9PSEU</name>
<proteinExistence type="predicted"/>
<comment type="caution">
    <text evidence="1">The sequence shown here is derived from an EMBL/GenBank/DDBJ whole genome shotgun (WGS) entry which is preliminary data.</text>
</comment>
<accession>A0A9W6VDR3</accession>
<dbReference type="EMBL" id="BSSD01000013">
    <property type="protein sequence ID" value="GLW95268.1"/>
    <property type="molecule type" value="Genomic_DNA"/>
</dbReference>
<dbReference type="Proteomes" id="UP001165042">
    <property type="component" value="Unassembled WGS sequence"/>
</dbReference>
<reference evidence="1" key="1">
    <citation type="submission" date="2023-02" db="EMBL/GenBank/DDBJ databases">
        <title>Actinokineospora globicatena NBRC 15670.</title>
        <authorList>
            <person name="Ichikawa N."/>
            <person name="Sato H."/>
            <person name="Tonouchi N."/>
        </authorList>
    </citation>
    <scope>NUCLEOTIDE SEQUENCE</scope>
    <source>
        <strain evidence="1">NBRC 15670</strain>
    </source>
</reference>
<gene>
    <name evidence="1" type="ORF">Aglo03_60840</name>
</gene>
<dbReference type="AlphaFoldDB" id="A0A9W6VDR3"/>